<dbReference type="Proteomes" id="UP000403266">
    <property type="component" value="Unassembled WGS sequence"/>
</dbReference>
<dbReference type="AlphaFoldDB" id="A0A5N7MMP3"/>
<organism evidence="1 2">
    <name type="scientific">Microvirga tunisiensis</name>
    <dbReference type="NCBI Taxonomy" id="2108360"/>
    <lineage>
        <taxon>Bacteria</taxon>
        <taxon>Pseudomonadati</taxon>
        <taxon>Pseudomonadota</taxon>
        <taxon>Alphaproteobacteria</taxon>
        <taxon>Hyphomicrobiales</taxon>
        <taxon>Methylobacteriaceae</taxon>
        <taxon>Microvirga</taxon>
    </lineage>
</organism>
<proteinExistence type="predicted"/>
<evidence type="ECO:0000313" key="1">
    <source>
        <dbReference type="EMBL" id="MPR25246.1"/>
    </source>
</evidence>
<name>A0A5N7MMP3_9HYPH</name>
<evidence type="ECO:0000313" key="2">
    <source>
        <dbReference type="Proteomes" id="UP000403266"/>
    </source>
</evidence>
<accession>A0A5N7MMP3</accession>
<keyword evidence="2" id="KW-1185">Reference proteome</keyword>
<dbReference type="RefSeq" id="WP_152710746.1">
    <property type="nucleotide sequence ID" value="NZ_VOSJ01000006.1"/>
</dbReference>
<reference evidence="1 2" key="1">
    <citation type="journal article" date="2019" name="Syst. Appl. Microbiol.">
        <title>Microvirga tunisiensis sp. nov., a root nodule symbiotic bacterium isolated from Lupinus micranthus and L. luteus grown in Northern Tunisia.</title>
        <authorList>
            <person name="Msaddak A."/>
            <person name="Rejili M."/>
            <person name="Duran D."/>
            <person name="Mars M."/>
            <person name="Palacios J.M."/>
            <person name="Ruiz-Argueso T."/>
            <person name="Rey L."/>
            <person name="Imperial J."/>
        </authorList>
    </citation>
    <scope>NUCLEOTIDE SEQUENCE [LARGE SCALE GENOMIC DNA]</scope>
    <source>
        <strain evidence="1 2">Lmie10</strain>
    </source>
</reference>
<protein>
    <submittedName>
        <fullName evidence="1">Uncharacterized protein</fullName>
    </submittedName>
</protein>
<dbReference type="EMBL" id="VOSK01000019">
    <property type="protein sequence ID" value="MPR25246.1"/>
    <property type="molecule type" value="Genomic_DNA"/>
</dbReference>
<gene>
    <name evidence="1" type="ORF">FS320_08355</name>
</gene>
<dbReference type="OrthoDB" id="6064582at2"/>
<sequence>MPLLNKKVIYLDQFAFSELFKVKAGTRRADAHDGFWRELYGKVRRVLLLQQAVFPTSDVHSGETIVSPFPKDLRNASEAIGGTASLIDTDEVTLMQVWECFTAYRQNRGPIFATDVDDVLRTRRNTWLPDMRVFVNADYSQFADGLRKGTNRSADRMTSLVRYWQDKRPPFEEVLRSEIESYGAGRVTVLRYLLDRKDELEQSSNPLALLEVGGHPVFREFMELLRGFEAGGLDQATAMAEVVKFWQWPGNWEQPRHRITAYLFAAISRKIVAGQRKPPTRGFMNDVHAIASYAPYVDAMFLDKECAGLLREAPLHDDLRLRARIFSLNTQEEFLAYLGELEDGADDEVRRYSEQLYGMN</sequence>
<comment type="caution">
    <text evidence="1">The sequence shown here is derived from an EMBL/GenBank/DDBJ whole genome shotgun (WGS) entry which is preliminary data.</text>
</comment>